<organism evidence="1 2">
    <name type="scientific">Lacrimispora algidixylanolytica</name>
    <dbReference type="NCBI Taxonomy" id="94868"/>
    <lineage>
        <taxon>Bacteria</taxon>
        <taxon>Bacillati</taxon>
        <taxon>Bacillota</taxon>
        <taxon>Clostridia</taxon>
        <taxon>Lachnospirales</taxon>
        <taxon>Lachnospiraceae</taxon>
        <taxon>Lacrimispora</taxon>
    </lineage>
</organism>
<protein>
    <recommendedName>
        <fullName evidence="3">Butirosin biosynthesis protein H N-terminal domain-containing protein</fullName>
    </recommendedName>
</protein>
<dbReference type="Proteomes" id="UP000284277">
    <property type="component" value="Unassembled WGS sequence"/>
</dbReference>
<sequence length="343" mass="40350">MLSEIQPYHKRGYLCIDDIVKSVADYFGKEHMYLHAKGLNFTYSPKIVEGEGVLSKLRTSCNYPTYLKNFTKELNYLKDFIGLDVEYVTDLTKEELLSHIRRNLKESNPVAIISSTYYIPWYEQYYNKVNKLHTFLVTDINDKTMSCVDGFLTQDLIKLELENLEDYRGILIFRAVKPKKELNLHNVLAQMIQELEKNHKLENSDSIRIFAKDVYNITFLESEKERYSDLDYSDFMIGLKFMEYGRKNLGDLFYYLSNIFTAYSKSLLDIQSKIDSISEQWKMVVVFIVKGYYSDQTAYYAKRASEQLLDIAKAEEEVTKLIVSLKVKTEEKNEKSNKRKEEK</sequence>
<accession>A0A419SYJ7</accession>
<dbReference type="AlphaFoldDB" id="A0A419SYJ7"/>
<dbReference type="RefSeq" id="WP_120197762.1">
    <property type="nucleotide sequence ID" value="NZ_MCIA01000031.1"/>
</dbReference>
<dbReference type="EMBL" id="MCIA01000031">
    <property type="protein sequence ID" value="RKD30239.1"/>
    <property type="molecule type" value="Genomic_DNA"/>
</dbReference>
<evidence type="ECO:0000313" key="1">
    <source>
        <dbReference type="EMBL" id="RKD30239.1"/>
    </source>
</evidence>
<proteinExistence type="predicted"/>
<evidence type="ECO:0008006" key="3">
    <source>
        <dbReference type="Google" id="ProtNLM"/>
    </source>
</evidence>
<dbReference type="OrthoDB" id="2033884at2"/>
<gene>
    <name evidence="1" type="ORF">BET01_06495</name>
</gene>
<evidence type="ECO:0000313" key="2">
    <source>
        <dbReference type="Proteomes" id="UP000284277"/>
    </source>
</evidence>
<name>A0A419SYJ7_9FIRM</name>
<reference evidence="1 2" key="1">
    <citation type="submission" date="2016-08" db="EMBL/GenBank/DDBJ databases">
        <title>A new outlook on sporulation: Clostridium algidixylanolyticum.</title>
        <authorList>
            <person name="Poppleton D.I."/>
            <person name="Gribaldo S."/>
        </authorList>
    </citation>
    <scope>NUCLEOTIDE SEQUENCE [LARGE SCALE GENOMIC DNA]</scope>
    <source>
        <strain evidence="1 2">SPL73</strain>
    </source>
</reference>
<comment type="caution">
    <text evidence="1">The sequence shown here is derived from an EMBL/GenBank/DDBJ whole genome shotgun (WGS) entry which is preliminary data.</text>
</comment>
<keyword evidence="2" id="KW-1185">Reference proteome</keyword>